<dbReference type="Proteomes" id="UP001165586">
    <property type="component" value="Unassembled WGS sequence"/>
</dbReference>
<protein>
    <submittedName>
        <fullName evidence="1">Uncharacterized protein</fullName>
    </submittedName>
</protein>
<reference evidence="1" key="1">
    <citation type="submission" date="2022-08" db="EMBL/GenBank/DDBJ databases">
        <authorList>
            <person name="Deng Y."/>
            <person name="Han X.-F."/>
            <person name="Zhang Y.-Q."/>
        </authorList>
    </citation>
    <scope>NUCLEOTIDE SEQUENCE</scope>
    <source>
        <strain evidence="1">CPCC 203386</strain>
    </source>
</reference>
<comment type="caution">
    <text evidence="1">The sequence shown here is derived from an EMBL/GenBank/DDBJ whole genome shotgun (WGS) entry which is preliminary data.</text>
</comment>
<accession>A0ABT2H6Q5</accession>
<keyword evidence="2" id="KW-1185">Reference proteome</keyword>
<dbReference type="RefSeq" id="WP_259540562.1">
    <property type="nucleotide sequence ID" value="NZ_JANLCJ010000007.1"/>
</dbReference>
<sequence length="67" mass="7294">MGNLHYEGDDHAVIHTGDIEKPIARLYRLKDGWHAKLANVHTRQAWSGPYDTAEVALAALIGTTAVG</sequence>
<proteinExistence type="predicted"/>
<evidence type="ECO:0000313" key="1">
    <source>
        <dbReference type="EMBL" id="MCS5735620.1"/>
    </source>
</evidence>
<name>A0ABT2H6Q5_9MICO</name>
<gene>
    <name evidence="1" type="ORF">N1032_17895</name>
</gene>
<organism evidence="1 2">
    <name type="scientific">Herbiconiux daphne</name>
    <dbReference type="NCBI Taxonomy" id="2970914"/>
    <lineage>
        <taxon>Bacteria</taxon>
        <taxon>Bacillati</taxon>
        <taxon>Actinomycetota</taxon>
        <taxon>Actinomycetes</taxon>
        <taxon>Micrococcales</taxon>
        <taxon>Microbacteriaceae</taxon>
        <taxon>Herbiconiux</taxon>
    </lineage>
</organism>
<evidence type="ECO:0000313" key="2">
    <source>
        <dbReference type="Proteomes" id="UP001165586"/>
    </source>
</evidence>
<dbReference type="EMBL" id="JANLCJ010000007">
    <property type="protein sequence ID" value="MCS5735620.1"/>
    <property type="molecule type" value="Genomic_DNA"/>
</dbReference>